<evidence type="ECO:0000256" key="5">
    <source>
        <dbReference type="ARBA" id="ARBA00022889"/>
    </source>
</evidence>
<feature type="domain" description="VWFA" evidence="7">
    <location>
        <begin position="164"/>
        <end position="356"/>
    </location>
</feature>
<sequence length="971" mass="105718">MKPAPSGSHKTLPVGVTRRTQWESQDAPSGSHKTHPVGVTRRTQWESQDAPSGSHKTHPVGVTRRSQWESQDAPSGSHKTLPVGVTRRSQWESQDAPSIPFKGGAMALILAFVLLSVLKNALPQDLSDRVPRRGDSPDPTPPPLPNPTPPPNEGCEKVVDCPIRLYFTIDTSETISLQESPPGVLVENIKEFTKEFVQRLADEEYRGGQVRITWSIGGLHFSQSHVVFSQFSTRESFIRSLSSIRYLGKGTYTDCALSNMTSEMTLHSSGQKAVLFSVVITDGHVTGSPCGGVKTCAEKAREQGIKIFSVAASRAVDEAGMREIANHPVEVYRDDYIAVEVEDGRPRIMTDTMDRIIKVMKHQAYVEGEFGLTGDRGKTGRIGTPGCKGDGGDKGPDGFSGESGDSGSPGHAGDKVCTREIRAEQGDQEPPDQRDQRDQRGEEEPMDQRGHKEQVDLTENGGSEDLREAEASQGKTDLRGQRETKAYRDRVGSRALRGALDAMATKEETDSTTRDHEDPRATGEIRAGRGPGGAEENVDQREHRETQEGWGTSARRGHSVGQGAEDPEGKLDWISESVGLANFTLEKHFVINTINRMGSMASDPTSPTGTRVGVVQYSHNGTFEAVLLDDPGIDSMGAFKDAVANLQWIAGGTFTPSALKFAYDHLIRDGRRAGARVNVVVITDGRFDPRDDDTLLPYLCSEGGGVEVNAIGVGDMFGQVEDDEILSSIACHRKDRVMGMRRFADLVAEDFIDRMETVLCPDPVTVCPDLPCRSEPDVALCAMRPVDVVFLLDGSERLGEDNFGRVRSFLQQVAGTLTLARSKTDRMRARLALLQYGGSAEHHVAFGLTHNPALIAKGVARMPYLETASSVAPAIRHAIDAVLSSGGARQRRRNAEVSFVFLTDGVTDSRDLDQALTAMRGAQVVSTVIATGGDTDQDILVRLAMGDREAVFKPTDLNDSGFFQRFIQWIC</sequence>
<dbReference type="PANTHER" id="PTHR24020:SF29">
    <property type="entry name" value="COLLAGEN ALPHA-2(VI) CHAIN"/>
    <property type="match status" value="1"/>
</dbReference>
<evidence type="ECO:0000313" key="8">
    <source>
        <dbReference type="EMBL" id="KAJ3591823.1"/>
    </source>
</evidence>
<feature type="domain" description="VWFA" evidence="7">
    <location>
        <begin position="787"/>
        <end position="970"/>
    </location>
</feature>
<feature type="compositionally biased region" description="Basic and acidic residues" evidence="6">
    <location>
        <begin position="412"/>
        <end position="455"/>
    </location>
</feature>
<evidence type="ECO:0000256" key="2">
    <source>
        <dbReference type="ARBA" id="ARBA00022525"/>
    </source>
</evidence>
<dbReference type="CDD" id="cd00198">
    <property type="entry name" value="vWFA"/>
    <property type="match status" value="1"/>
</dbReference>
<keyword evidence="5" id="KW-0130">Cell adhesion</keyword>
<feature type="compositionally biased region" description="Basic and acidic residues" evidence="6">
    <location>
        <begin position="464"/>
        <end position="492"/>
    </location>
</feature>
<evidence type="ECO:0000256" key="1">
    <source>
        <dbReference type="ARBA" id="ARBA00004498"/>
    </source>
</evidence>
<proteinExistence type="predicted"/>
<feature type="compositionally biased region" description="Polar residues" evidence="6">
    <location>
        <begin position="64"/>
        <end position="78"/>
    </location>
</feature>
<feature type="compositionally biased region" description="Basic and acidic residues" evidence="6">
    <location>
        <begin position="504"/>
        <end position="527"/>
    </location>
</feature>
<dbReference type="Pfam" id="PF00092">
    <property type="entry name" value="VWA"/>
    <property type="match status" value="3"/>
</dbReference>
<evidence type="ECO:0000256" key="3">
    <source>
        <dbReference type="ARBA" id="ARBA00022530"/>
    </source>
</evidence>
<feature type="compositionally biased region" description="Pro residues" evidence="6">
    <location>
        <begin position="138"/>
        <end position="152"/>
    </location>
</feature>
<dbReference type="FunFam" id="3.40.50.410:FF:000027">
    <property type="entry name" value="collagen alpha-2(VI) chain isoform X1"/>
    <property type="match status" value="1"/>
</dbReference>
<dbReference type="PANTHER" id="PTHR24020">
    <property type="entry name" value="COLLAGEN ALPHA"/>
    <property type="match status" value="1"/>
</dbReference>
<dbReference type="InterPro" id="IPR036465">
    <property type="entry name" value="vWFA_dom_sf"/>
</dbReference>
<dbReference type="AlphaFoldDB" id="A0A9Q0IBH9"/>
<keyword evidence="4" id="KW-0677">Repeat</keyword>
<evidence type="ECO:0000259" key="7">
    <source>
        <dbReference type="PROSITE" id="PS50234"/>
    </source>
</evidence>
<dbReference type="InterPro" id="IPR050525">
    <property type="entry name" value="ECM_Assembly_Org"/>
</dbReference>
<feature type="region of interest" description="Disordered" evidence="6">
    <location>
        <begin position="126"/>
        <end position="155"/>
    </location>
</feature>
<dbReference type="InterPro" id="IPR002035">
    <property type="entry name" value="VWF_A"/>
</dbReference>
<dbReference type="GO" id="GO:0007155">
    <property type="term" value="P:cell adhesion"/>
    <property type="evidence" value="ECO:0007669"/>
    <property type="project" value="UniProtKB-KW"/>
</dbReference>
<dbReference type="Gene3D" id="3.40.50.410">
    <property type="entry name" value="von Willebrand factor, type A domain"/>
    <property type="match status" value="3"/>
</dbReference>
<reference evidence="8" key="1">
    <citation type="submission" date="2022-07" db="EMBL/GenBank/DDBJ databases">
        <title>Chromosome-level genome of Muraenolepis orangiensis.</title>
        <authorList>
            <person name="Kim J."/>
        </authorList>
    </citation>
    <scope>NUCLEOTIDE SEQUENCE</scope>
    <source>
        <strain evidence="8">KU_S4_2022</strain>
        <tissue evidence="8">Muscle</tissue>
    </source>
</reference>
<organism evidence="8 9">
    <name type="scientific">Muraenolepis orangiensis</name>
    <name type="common">Patagonian moray cod</name>
    <dbReference type="NCBI Taxonomy" id="630683"/>
    <lineage>
        <taxon>Eukaryota</taxon>
        <taxon>Metazoa</taxon>
        <taxon>Chordata</taxon>
        <taxon>Craniata</taxon>
        <taxon>Vertebrata</taxon>
        <taxon>Euteleostomi</taxon>
        <taxon>Actinopterygii</taxon>
        <taxon>Neopterygii</taxon>
        <taxon>Teleostei</taxon>
        <taxon>Neoteleostei</taxon>
        <taxon>Acanthomorphata</taxon>
        <taxon>Zeiogadaria</taxon>
        <taxon>Gadariae</taxon>
        <taxon>Gadiformes</taxon>
        <taxon>Muraenolepidoidei</taxon>
        <taxon>Muraenolepididae</taxon>
        <taxon>Muraenolepis</taxon>
    </lineage>
</organism>
<feature type="compositionally biased region" description="Polar residues" evidence="6">
    <location>
        <begin position="41"/>
        <end position="51"/>
    </location>
</feature>
<protein>
    <recommendedName>
        <fullName evidence="7">VWFA domain-containing protein</fullName>
    </recommendedName>
</protein>
<dbReference type="PRINTS" id="PR00453">
    <property type="entry name" value="VWFADOMAIN"/>
</dbReference>
<feature type="domain" description="VWFA" evidence="7">
    <location>
        <begin position="575"/>
        <end position="755"/>
    </location>
</feature>
<feature type="compositionally biased region" description="Basic and acidic residues" evidence="6">
    <location>
        <begin position="126"/>
        <end position="136"/>
    </location>
</feature>
<feature type="compositionally biased region" description="Basic and acidic residues" evidence="6">
    <location>
        <begin position="538"/>
        <end position="547"/>
    </location>
</feature>
<feature type="region of interest" description="Disordered" evidence="6">
    <location>
        <begin position="1"/>
        <end position="90"/>
    </location>
</feature>
<dbReference type="EMBL" id="JANIIK010000113">
    <property type="protein sequence ID" value="KAJ3591823.1"/>
    <property type="molecule type" value="Genomic_DNA"/>
</dbReference>
<dbReference type="OrthoDB" id="9944853at2759"/>
<dbReference type="FunFam" id="3.40.50.410:FF:000026">
    <property type="entry name" value="Collagen, type VI, alpha 1"/>
    <property type="match status" value="1"/>
</dbReference>
<dbReference type="SMART" id="SM00327">
    <property type="entry name" value="VWA"/>
    <property type="match status" value="3"/>
</dbReference>
<accession>A0A9Q0IBH9</accession>
<keyword evidence="2" id="KW-0964">Secreted</keyword>
<evidence type="ECO:0000256" key="4">
    <source>
        <dbReference type="ARBA" id="ARBA00022737"/>
    </source>
</evidence>
<comment type="subcellular location">
    <subcellularLocation>
        <location evidence="1">Secreted</location>
        <location evidence="1">Extracellular space</location>
        <location evidence="1">Extracellular matrix</location>
    </subcellularLocation>
</comment>
<gene>
    <name evidence="8" type="ORF">NHX12_006955</name>
</gene>
<dbReference type="SUPFAM" id="SSF53300">
    <property type="entry name" value="vWA-like"/>
    <property type="match status" value="3"/>
</dbReference>
<feature type="region of interest" description="Disordered" evidence="6">
    <location>
        <begin position="371"/>
        <end position="569"/>
    </location>
</feature>
<feature type="compositionally biased region" description="Low complexity" evidence="6">
    <location>
        <begin position="397"/>
        <end position="409"/>
    </location>
</feature>
<dbReference type="Proteomes" id="UP001148018">
    <property type="component" value="Unassembled WGS sequence"/>
</dbReference>
<keyword evidence="9" id="KW-1185">Reference proteome</keyword>
<feature type="compositionally biased region" description="Polar residues" evidence="6">
    <location>
        <begin position="18"/>
        <end position="28"/>
    </location>
</feature>
<dbReference type="InterPro" id="IPR008160">
    <property type="entry name" value="Collagen"/>
</dbReference>
<evidence type="ECO:0000313" key="9">
    <source>
        <dbReference type="Proteomes" id="UP001148018"/>
    </source>
</evidence>
<comment type="caution">
    <text evidence="8">The sequence shown here is derived from an EMBL/GenBank/DDBJ whole genome shotgun (WGS) entry which is preliminary data.</text>
</comment>
<dbReference type="PROSITE" id="PS50234">
    <property type="entry name" value="VWFA"/>
    <property type="match status" value="3"/>
</dbReference>
<keyword evidence="3" id="KW-0272">Extracellular matrix</keyword>
<dbReference type="Pfam" id="PF01391">
    <property type="entry name" value="Collagen"/>
    <property type="match status" value="1"/>
</dbReference>
<evidence type="ECO:0000256" key="6">
    <source>
        <dbReference type="SAM" id="MobiDB-lite"/>
    </source>
</evidence>
<name>A0A9Q0IBH9_9TELE</name>